<dbReference type="InterPro" id="IPR027417">
    <property type="entry name" value="P-loop_NTPase"/>
</dbReference>
<protein>
    <submittedName>
        <fullName evidence="1">Sulfotransferase family protein</fullName>
    </submittedName>
</protein>
<gene>
    <name evidence="1" type="ORF">BECKTUN1418D_GA0071000_12242</name>
</gene>
<dbReference type="GO" id="GO:0016740">
    <property type="term" value="F:transferase activity"/>
    <property type="evidence" value="ECO:0007669"/>
    <property type="project" value="UniProtKB-KW"/>
</dbReference>
<dbReference type="InterPro" id="IPR040632">
    <property type="entry name" value="Sulfotransfer_4"/>
</dbReference>
<dbReference type="EMBL" id="CAADFX010000224">
    <property type="protein sequence ID" value="VFK63727.1"/>
    <property type="molecule type" value="Genomic_DNA"/>
</dbReference>
<dbReference type="AlphaFoldDB" id="A0A451ACF2"/>
<reference evidence="1" key="1">
    <citation type="submission" date="2019-02" db="EMBL/GenBank/DDBJ databases">
        <authorList>
            <person name="Gruber-Vodicka R. H."/>
            <person name="Seah K. B. B."/>
        </authorList>
    </citation>
    <scope>NUCLEOTIDE SEQUENCE</scope>
    <source>
        <strain evidence="1">BECK_BY1</strain>
    </source>
</reference>
<accession>A0A451ACF2</accession>
<keyword evidence="1" id="KW-0808">Transferase</keyword>
<name>A0A451ACF2_9GAMM</name>
<dbReference type="PANTHER" id="PTHR36978">
    <property type="entry name" value="P-LOOP CONTAINING NUCLEOTIDE TRIPHOSPHATE HYDROLASE"/>
    <property type="match status" value="1"/>
</dbReference>
<dbReference type="Gene3D" id="3.40.50.300">
    <property type="entry name" value="P-loop containing nucleotide triphosphate hydrolases"/>
    <property type="match status" value="1"/>
</dbReference>
<dbReference type="Pfam" id="PF17784">
    <property type="entry name" value="Sulfotransfer_4"/>
    <property type="match status" value="1"/>
</dbReference>
<dbReference type="SUPFAM" id="SSF52540">
    <property type="entry name" value="P-loop containing nucleoside triphosphate hydrolases"/>
    <property type="match status" value="1"/>
</dbReference>
<evidence type="ECO:0000313" key="1">
    <source>
        <dbReference type="EMBL" id="VFK63727.1"/>
    </source>
</evidence>
<sequence>MPIMRVFLVGLPKSGTTTLHAALVVSGLKSVHWYEPTLDRYVGRSMYFRYFQGQDPLLDFHAYDAVTQADLITLNESYWPQMDYAMLRAIRTHHPDCTFVLNYRDPEKVADSIRRWGNLQDRLHKVGTPGLPPGTEKSQDNLIRWITAHYANMRQFFSTCRNYFEYDIEDIDAPNIIGEKLDMEIKWWGVSNKNVAFPPGIDESARAALTRPER</sequence>
<dbReference type="PANTHER" id="PTHR36978:SF4">
    <property type="entry name" value="P-LOOP CONTAINING NUCLEOSIDE TRIPHOSPHATE HYDROLASE PROTEIN"/>
    <property type="match status" value="1"/>
</dbReference>
<proteinExistence type="predicted"/>
<organism evidence="1">
    <name type="scientific">Candidatus Kentrum sp. TUN</name>
    <dbReference type="NCBI Taxonomy" id="2126343"/>
    <lineage>
        <taxon>Bacteria</taxon>
        <taxon>Pseudomonadati</taxon>
        <taxon>Pseudomonadota</taxon>
        <taxon>Gammaproteobacteria</taxon>
        <taxon>Candidatus Kentrum</taxon>
    </lineage>
</organism>